<organism evidence="2 3">
    <name type="scientific">Dorcoceras hygrometricum</name>
    <dbReference type="NCBI Taxonomy" id="472368"/>
    <lineage>
        <taxon>Eukaryota</taxon>
        <taxon>Viridiplantae</taxon>
        <taxon>Streptophyta</taxon>
        <taxon>Embryophyta</taxon>
        <taxon>Tracheophyta</taxon>
        <taxon>Spermatophyta</taxon>
        <taxon>Magnoliopsida</taxon>
        <taxon>eudicotyledons</taxon>
        <taxon>Gunneridae</taxon>
        <taxon>Pentapetalae</taxon>
        <taxon>asterids</taxon>
        <taxon>lamiids</taxon>
        <taxon>Lamiales</taxon>
        <taxon>Gesneriaceae</taxon>
        <taxon>Didymocarpoideae</taxon>
        <taxon>Trichosporeae</taxon>
        <taxon>Loxocarpinae</taxon>
        <taxon>Dorcoceras</taxon>
    </lineage>
</organism>
<dbReference type="Pfam" id="PF24769">
    <property type="entry name" value="At2g29880_C"/>
    <property type="match status" value="1"/>
</dbReference>
<name>A0A2Z7CVU0_9LAMI</name>
<feature type="domain" description="At2g29880-like C-terminal" evidence="1">
    <location>
        <begin position="170"/>
        <end position="216"/>
    </location>
</feature>
<evidence type="ECO:0000259" key="1">
    <source>
        <dbReference type="Pfam" id="PF24769"/>
    </source>
</evidence>
<accession>A0A2Z7CVU0</accession>
<dbReference type="Proteomes" id="UP000250235">
    <property type="component" value="Unassembled WGS sequence"/>
</dbReference>
<gene>
    <name evidence="2" type="ORF">F511_16101</name>
</gene>
<sequence length="219" mass="25266">MHHNSSFGWDSNTRKFTATEEVWEDYLKSETFEDFEDLRIVVGNCTRITGKYSIALGDDTDARTYETEENMVTSIIDDYVFDSGSGGFVQTDGQESLYQPLFDEEFSSPLPSHDITSEIPPSTRKRDRTEFEAKSSAFKNTDQEVLHKFTHNLENIASKLESIRDGGATCWDAIKEVTNLDNRTRYKVLDLLTTRSLKMDFLKMTIEERSGWIDYKMNE</sequence>
<dbReference type="EMBL" id="KQ991931">
    <property type="protein sequence ID" value="KZV51211.1"/>
    <property type="molecule type" value="Genomic_DNA"/>
</dbReference>
<protein>
    <recommendedName>
        <fullName evidence="1">At2g29880-like C-terminal domain-containing protein</fullName>
    </recommendedName>
</protein>
<dbReference type="OrthoDB" id="1926988at2759"/>
<dbReference type="InterPro" id="IPR056253">
    <property type="entry name" value="At2g29880-like_C"/>
</dbReference>
<keyword evidence="3" id="KW-1185">Reference proteome</keyword>
<dbReference type="PANTHER" id="PTHR47864">
    <property type="entry name" value="TRANSMEMBRANE PROTEIN"/>
    <property type="match status" value="1"/>
</dbReference>
<dbReference type="InterPro" id="IPR055314">
    <property type="entry name" value="At2g29880-like"/>
</dbReference>
<dbReference type="PANTHER" id="PTHR47864:SF2">
    <property type="entry name" value="MYB_SANT-LIKE DNA-BINDING DOMAIN PROTEIN"/>
    <property type="match status" value="1"/>
</dbReference>
<reference evidence="2 3" key="1">
    <citation type="journal article" date="2015" name="Proc. Natl. Acad. Sci. U.S.A.">
        <title>The resurrection genome of Boea hygrometrica: A blueprint for survival of dehydration.</title>
        <authorList>
            <person name="Xiao L."/>
            <person name="Yang G."/>
            <person name="Zhang L."/>
            <person name="Yang X."/>
            <person name="Zhao S."/>
            <person name="Ji Z."/>
            <person name="Zhou Q."/>
            <person name="Hu M."/>
            <person name="Wang Y."/>
            <person name="Chen M."/>
            <person name="Xu Y."/>
            <person name="Jin H."/>
            <person name="Xiao X."/>
            <person name="Hu G."/>
            <person name="Bao F."/>
            <person name="Hu Y."/>
            <person name="Wan P."/>
            <person name="Li L."/>
            <person name="Deng X."/>
            <person name="Kuang T."/>
            <person name="Xiang C."/>
            <person name="Zhu J.K."/>
            <person name="Oliver M.J."/>
            <person name="He Y."/>
        </authorList>
    </citation>
    <scope>NUCLEOTIDE SEQUENCE [LARGE SCALE GENOMIC DNA]</scope>
    <source>
        <strain evidence="3">cv. XS01</strain>
    </source>
</reference>
<proteinExistence type="predicted"/>
<evidence type="ECO:0000313" key="3">
    <source>
        <dbReference type="Proteomes" id="UP000250235"/>
    </source>
</evidence>
<dbReference type="AlphaFoldDB" id="A0A2Z7CVU0"/>
<evidence type="ECO:0000313" key="2">
    <source>
        <dbReference type="EMBL" id="KZV51211.1"/>
    </source>
</evidence>